<name>S3W040_9LEPT</name>
<evidence type="ECO:0000313" key="1">
    <source>
        <dbReference type="EMBL" id="EPG73712.1"/>
    </source>
</evidence>
<dbReference type="AlphaFoldDB" id="S3W040"/>
<dbReference type="EMBL" id="AKWZ02000010">
    <property type="protein sequence ID" value="EPG73712.1"/>
    <property type="molecule type" value="Genomic_DNA"/>
</dbReference>
<keyword evidence="2" id="KW-1185">Reference proteome</keyword>
<comment type="caution">
    <text evidence="1">The sequence shown here is derived from an EMBL/GenBank/DDBJ whole genome shotgun (WGS) entry which is preliminary data.</text>
</comment>
<sequence>MVRKRFRYEKRFIPRQFDLINEHFWATPAFAGPGSYGFAESRSSVR</sequence>
<protein>
    <submittedName>
        <fullName evidence="1">Uncharacterized protein</fullName>
    </submittedName>
</protein>
<dbReference type="Proteomes" id="UP000014540">
    <property type="component" value="Unassembled WGS sequence"/>
</dbReference>
<accession>S3W040</accession>
<evidence type="ECO:0000313" key="2">
    <source>
        <dbReference type="Proteomes" id="UP000014540"/>
    </source>
</evidence>
<organism evidence="1 2">
    <name type="scientific">Leptospira fainei serovar Hurstbridge str. BUT 6</name>
    <dbReference type="NCBI Taxonomy" id="1193011"/>
    <lineage>
        <taxon>Bacteria</taxon>
        <taxon>Pseudomonadati</taxon>
        <taxon>Spirochaetota</taxon>
        <taxon>Spirochaetia</taxon>
        <taxon>Leptospirales</taxon>
        <taxon>Leptospiraceae</taxon>
        <taxon>Leptospira</taxon>
    </lineage>
</organism>
<proteinExistence type="predicted"/>
<reference evidence="1" key="1">
    <citation type="submission" date="2013-04" db="EMBL/GenBank/DDBJ databases">
        <authorList>
            <person name="Harkins D.M."/>
            <person name="Durkin A.S."/>
            <person name="Selengut J.D."/>
            <person name="Sanka R."/>
            <person name="DePew J."/>
            <person name="Purushe J."/>
            <person name="Ahmed A."/>
            <person name="van der Linden H."/>
            <person name="Goris M.G.A."/>
            <person name="Hartskeerl R.A."/>
            <person name="Vinetz J.M."/>
            <person name="Sutton G.G."/>
            <person name="Nelson W.C."/>
            <person name="Fouts D.E."/>
        </authorList>
    </citation>
    <scope>NUCLEOTIDE SEQUENCE [LARGE SCALE GENOMIC DNA]</scope>
    <source>
        <strain evidence="1">BUT 6</strain>
    </source>
</reference>
<dbReference type="STRING" id="1193011.LEP1GSC058_4096"/>
<gene>
    <name evidence="1" type="ORF">LEP1GSC058_4096</name>
</gene>